<evidence type="ECO:0000259" key="2">
    <source>
        <dbReference type="SMART" id="SM00062"/>
    </source>
</evidence>
<dbReference type="InterPro" id="IPR001638">
    <property type="entry name" value="Solute-binding_3/MltF_N"/>
</dbReference>
<keyword evidence="4" id="KW-1185">Reference proteome</keyword>
<dbReference type="AlphaFoldDB" id="A0A839ZYB1"/>
<proteinExistence type="predicted"/>
<evidence type="ECO:0000313" key="3">
    <source>
        <dbReference type="EMBL" id="MBB3890260.1"/>
    </source>
</evidence>
<accession>A0A839ZYB1</accession>
<gene>
    <name evidence="3" type="ORF">GGQ61_000957</name>
</gene>
<name>A0A839ZYB1_9CAUL</name>
<comment type="caution">
    <text evidence="3">The sequence shown here is derived from an EMBL/GenBank/DDBJ whole genome shotgun (WGS) entry which is preliminary data.</text>
</comment>
<dbReference type="SUPFAM" id="SSF53850">
    <property type="entry name" value="Periplasmic binding protein-like II"/>
    <property type="match status" value="1"/>
</dbReference>
<protein>
    <submittedName>
        <fullName evidence="3">ABC-type amino acid transport substrate-binding protein</fullName>
    </submittedName>
</protein>
<dbReference type="EMBL" id="JACIDK010000001">
    <property type="protein sequence ID" value="MBB3890260.1"/>
    <property type="molecule type" value="Genomic_DNA"/>
</dbReference>
<dbReference type="PANTHER" id="PTHR35936:SF38">
    <property type="entry name" value="GLUTAMINE-BINDING PERIPLASMIC PROTEIN"/>
    <property type="match status" value="1"/>
</dbReference>
<feature type="domain" description="Solute-binding protein family 3/N-terminal" evidence="2">
    <location>
        <begin position="1"/>
        <end position="179"/>
    </location>
</feature>
<evidence type="ECO:0000313" key="4">
    <source>
        <dbReference type="Proteomes" id="UP000530564"/>
    </source>
</evidence>
<reference evidence="3 4" key="1">
    <citation type="submission" date="2020-08" db="EMBL/GenBank/DDBJ databases">
        <title>Genomic Encyclopedia of Type Strains, Phase IV (KMG-IV): sequencing the most valuable type-strain genomes for metagenomic binning, comparative biology and taxonomic classification.</title>
        <authorList>
            <person name="Goeker M."/>
        </authorList>
    </citation>
    <scope>NUCLEOTIDE SEQUENCE [LARGE SCALE GENOMIC DNA]</scope>
    <source>
        <strain evidence="3 4">DSM 21793</strain>
    </source>
</reference>
<keyword evidence="1" id="KW-0732">Signal</keyword>
<dbReference type="Pfam" id="PF00497">
    <property type="entry name" value="SBP_bac_3"/>
    <property type="match status" value="1"/>
</dbReference>
<dbReference type="PANTHER" id="PTHR35936">
    <property type="entry name" value="MEMBRANE-BOUND LYTIC MUREIN TRANSGLYCOSYLASE F"/>
    <property type="match status" value="1"/>
</dbReference>
<dbReference type="Proteomes" id="UP000530564">
    <property type="component" value="Unassembled WGS sequence"/>
</dbReference>
<evidence type="ECO:0000256" key="1">
    <source>
        <dbReference type="ARBA" id="ARBA00022729"/>
    </source>
</evidence>
<sequence length="193" mass="20642">MPGSLADVIGRLNKGECDLVAASLAIEPDRLRQAWFTTPYSETDVSIVAARKGPVRIADLDKAGVVIGAVAGAPAILLAKSRLPAATIEVFPDLLAAERALEGGAITGLAHKAPIPRMVSVRAPDKYSLVEGEPLARTADAFAVRKGDADLLNTLNGWIEARKRDGFLDRTNSYWLSTLDWTERLKPRTGAAK</sequence>
<dbReference type="Gene3D" id="3.40.190.10">
    <property type="entry name" value="Periplasmic binding protein-like II"/>
    <property type="match status" value="2"/>
</dbReference>
<organism evidence="3 4">
    <name type="scientific">Phenylobacterium haematophilum</name>
    <dbReference type="NCBI Taxonomy" id="98513"/>
    <lineage>
        <taxon>Bacteria</taxon>
        <taxon>Pseudomonadati</taxon>
        <taxon>Pseudomonadota</taxon>
        <taxon>Alphaproteobacteria</taxon>
        <taxon>Caulobacterales</taxon>
        <taxon>Caulobacteraceae</taxon>
        <taxon>Phenylobacterium</taxon>
    </lineage>
</organism>
<dbReference type="SMART" id="SM00062">
    <property type="entry name" value="PBPb"/>
    <property type="match status" value="1"/>
</dbReference>